<reference evidence="1 2" key="1">
    <citation type="submission" date="2016-10" db="EMBL/GenBank/DDBJ databases">
        <authorList>
            <person name="de Groot N.N."/>
        </authorList>
    </citation>
    <scope>NUCLEOTIDE SEQUENCE [LARGE SCALE GENOMIC DNA]</scope>
    <source>
        <strain evidence="2">E92,LMG 26720,CCM 7988</strain>
    </source>
</reference>
<protein>
    <submittedName>
        <fullName evidence="1">Uncharacterized protein</fullName>
    </submittedName>
</protein>
<dbReference type="Proteomes" id="UP000199306">
    <property type="component" value="Unassembled WGS sequence"/>
</dbReference>
<name>A0A1I5M6T4_9BACT</name>
<evidence type="ECO:0000313" key="2">
    <source>
        <dbReference type="Proteomes" id="UP000199306"/>
    </source>
</evidence>
<dbReference type="RefSeq" id="WP_143095111.1">
    <property type="nucleotide sequence ID" value="NZ_FOXH01000001.1"/>
</dbReference>
<evidence type="ECO:0000313" key="1">
    <source>
        <dbReference type="EMBL" id="SFP05302.1"/>
    </source>
</evidence>
<organism evidence="1 2">
    <name type="scientific">Pseudarcicella hirudinis</name>
    <dbReference type="NCBI Taxonomy" id="1079859"/>
    <lineage>
        <taxon>Bacteria</taxon>
        <taxon>Pseudomonadati</taxon>
        <taxon>Bacteroidota</taxon>
        <taxon>Cytophagia</taxon>
        <taxon>Cytophagales</taxon>
        <taxon>Flectobacillaceae</taxon>
        <taxon>Pseudarcicella</taxon>
    </lineage>
</organism>
<dbReference type="AlphaFoldDB" id="A0A1I5M6T4"/>
<dbReference type="EMBL" id="FOXH01000001">
    <property type="protein sequence ID" value="SFP05302.1"/>
    <property type="molecule type" value="Genomic_DNA"/>
</dbReference>
<sequence>MKIQCALILLISLFMENCIGNSSGEGNAASLKIVPFTPELRTQQEQMLNAFDKKMLNTYPVTILVNAPLSKDSTAHLPDVFKVLLEYKGNGGCMDTEILPVGTLRKIGNNQEYNLFPALIIPPSFDKSKITLLLKPQIDGFWRSAVLRKLFVQPPVNPDNYLKELPESSAEIFVLESKTDARISIELPGQKKYQVFKDPEELRKKMDELACASSGKFKALVLFGLNPEKTQKTTATAIPGNSQKKVPDPVRQPIELKGKKKPENQAEVINTTIIGGEGNPEVKERLRLLKNNLKIMVSGGDILITNRAYEAALAMFESETFVDVFSLDKSGSKRFRIKNFLIRNKLMRQPIAIEQIRVSGKTSGQTFDQMRVIE</sequence>
<accession>A0A1I5M6T4</accession>
<keyword evidence="2" id="KW-1185">Reference proteome</keyword>
<proteinExistence type="predicted"/>
<gene>
    <name evidence="1" type="ORF">SAMN04515674_101161</name>
</gene>
<dbReference type="STRING" id="1079859.SAMN04515674_101161"/>